<accession>A0ABV3DUD8</accession>
<dbReference type="PANTHER" id="PTHR31005:SF8">
    <property type="entry name" value="DUF4139 DOMAIN-CONTAINING PROTEIN"/>
    <property type="match status" value="1"/>
</dbReference>
<organism evidence="5 6">
    <name type="scientific">Streptodolium elevatio</name>
    <dbReference type="NCBI Taxonomy" id="3157996"/>
    <lineage>
        <taxon>Bacteria</taxon>
        <taxon>Bacillati</taxon>
        <taxon>Actinomycetota</taxon>
        <taxon>Actinomycetes</taxon>
        <taxon>Kitasatosporales</taxon>
        <taxon>Streptomycetaceae</taxon>
        <taxon>Streptodolium</taxon>
    </lineage>
</organism>
<gene>
    <name evidence="5" type="ORF">AB0C36_33920</name>
</gene>
<reference evidence="5 6" key="1">
    <citation type="submission" date="2024-06" db="EMBL/GenBank/DDBJ databases">
        <title>The Natural Products Discovery Center: Release of the First 8490 Sequenced Strains for Exploring Actinobacteria Biosynthetic Diversity.</title>
        <authorList>
            <person name="Kalkreuter E."/>
            <person name="Kautsar S.A."/>
            <person name="Yang D."/>
            <person name="Bader C.D."/>
            <person name="Teijaro C.N."/>
            <person name="Fluegel L."/>
            <person name="Davis C.M."/>
            <person name="Simpson J.R."/>
            <person name="Lauterbach L."/>
            <person name="Steele A.D."/>
            <person name="Gui C."/>
            <person name="Meng S."/>
            <person name="Li G."/>
            <person name="Viehrig K."/>
            <person name="Ye F."/>
            <person name="Su P."/>
            <person name="Kiefer A.F."/>
            <person name="Nichols A."/>
            <person name="Cepeda A.J."/>
            <person name="Yan W."/>
            <person name="Fan B."/>
            <person name="Jiang Y."/>
            <person name="Adhikari A."/>
            <person name="Zheng C.-J."/>
            <person name="Schuster L."/>
            <person name="Cowan T.M."/>
            <person name="Smanski M.J."/>
            <person name="Chevrette M.G."/>
            <person name="De Carvalho L.P.S."/>
            <person name="Shen B."/>
        </authorList>
    </citation>
    <scope>NUCLEOTIDE SEQUENCE [LARGE SCALE GENOMIC DNA]</scope>
    <source>
        <strain evidence="5 6">NPDC048946</strain>
    </source>
</reference>
<protein>
    <submittedName>
        <fullName evidence="5">DUF4139 domain-containing protein</fullName>
    </submittedName>
</protein>
<dbReference type="Pfam" id="PF13598">
    <property type="entry name" value="DUF4139"/>
    <property type="match status" value="1"/>
</dbReference>
<proteinExistence type="predicted"/>
<sequence length="750" mass="79840">MAVAVEPDVPAPAPAQAFGSALESVVVYAQGAVCTRRTRFTLPEGHRGEFRIHVGDVPLSAYPQSLRGTVTVGPDGLRVADVRPRIEAVVVQPRDVPELRRACDAADEHLTRLNARRARLHTEIEATAGLRAAQARQRRDDPYPRPAAVESVLALADFVTDRLDTLQTRMRALEEECSQAEHDARVARHRLDEASGSLRVEEARTTGSAVLTLDLAGDAPAPAAPVEVVVDLEYQVPGARWVPQYQLRLDTAMTGGTLVMRAAVAQRTGEDWTGVRLGLSTADLDRRTDLPELRSLRIGRRQAAPAPSGWREPPAGLDELFAGYDAGTAKRRELAAADGRYLPPDAIASKTLTGGAVPGGYGMAELRADQGSWMDEEQARGGYPQAAPMPPPMAMPSAPIAPGSAPAPPPPPAPRMRRSRPGGAPRAEAAGAPPPAQAFAGAAYGGGGAELELSDNYMERLDPDGPGGDAASALPGADLLDYADLVLTGPDDVAARGRLRPGGSYDAAAVEYRRRAEAVASLALPAHAARVRESAGSYDYRFDVAAAADVESDGGWHTVPVCTVEVGLEPEFVTVPSVDESVYGTVHVTNASAHALLAGPADVSVGGEFLMTVPLPTLAPGERQRVGVGVVESVQVARRTHMRESTAGLRNQTTVLDHRIEIDVANHLARDITVEVLERVPVSDDKDVKIEEHAADPQWERDAEPRDGQLVRGARVWRLRLPANSTRTLVGRYEIRIPGGKSVVGGNRRA</sequence>
<dbReference type="EMBL" id="JBEZFP010000125">
    <property type="protein sequence ID" value="MEU8138484.1"/>
    <property type="molecule type" value="Genomic_DNA"/>
</dbReference>
<dbReference type="RefSeq" id="WP_358361936.1">
    <property type="nucleotide sequence ID" value="NZ_JBEZFP010000125.1"/>
</dbReference>
<feature type="domain" description="DUF4140" evidence="4">
    <location>
        <begin position="25"/>
        <end position="125"/>
    </location>
</feature>
<keyword evidence="1" id="KW-0175">Coiled coil</keyword>
<evidence type="ECO:0000313" key="5">
    <source>
        <dbReference type="EMBL" id="MEU8138484.1"/>
    </source>
</evidence>
<feature type="coiled-coil region" evidence="1">
    <location>
        <begin position="156"/>
        <end position="190"/>
    </location>
</feature>
<dbReference type="Proteomes" id="UP001551482">
    <property type="component" value="Unassembled WGS sequence"/>
</dbReference>
<evidence type="ECO:0000259" key="4">
    <source>
        <dbReference type="Pfam" id="PF13600"/>
    </source>
</evidence>
<evidence type="ECO:0000259" key="3">
    <source>
        <dbReference type="Pfam" id="PF13598"/>
    </source>
</evidence>
<feature type="compositionally biased region" description="Low complexity" evidence="2">
    <location>
        <begin position="395"/>
        <end position="404"/>
    </location>
</feature>
<feature type="region of interest" description="Disordered" evidence="2">
    <location>
        <begin position="374"/>
        <end position="443"/>
    </location>
</feature>
<keyword evidence="6" id="KW-1185">Reference proteome</keyword>
<feature type="domain" description="DUF4139" evidence="3">
    <location>
        <begin position="230"/>
        <end position="738"/>
    </location>
</feature>
<feature type="compositionally biased region" description="Low complexity" evidence="2">
    <location>
        <begin position="421"/>
        <end position="442"/>
    </location>
</feature>
<dbReference type="InterPro" id="IPR037291">
    <property type="entry name" value="DUF4139"/>
</dbReference>
<dbReference type="Pfam" id="PF13600">
    <property type="entry name" value="DUF4140"/>
    <property type="match status" value="1"/>
</dbReference>
<feature type="compositionally biased region" description="Pro residues" evidence="2">
    <location>
        <begin position="405"/>
        <end position="414"/>
    </location>
</feature>
<evidence type="ECO:0000256" key="1">
    <source>
        <dbReference type="SAM" id="Coils"/>
    </source>
</evidence>
<dbReference type="PANTHER" id="PTHR31005">
    <property type="entry name" value="DUF4139 DOMAIN-CONTAINING PROTEIN"/>
    <property type="match status" value="1"/>
</dbReference>
<evidence type="ECO:0000313" key="6">
    <source>
        <dbReference type="Proteomes" id="UP001551482"/>
    </source>
</evidence>
<name>A0ABV3DUD8_9ACTN</name>
<evidence type="ECO:0000256" key="2">
    <source>
        <dbReference type="SAM" id="MobiDB-lite"/>
    </source>
</evidence>
<dbReference type="InterPro" id="IPR025554">
    <property type="entry name" value="DUF4140"/>
</dbReference>
<dbReference type="InterPro" id="IPR011935">
    <property type="entry name" value="CHP02231"/>
</dbReference>
<comment type="caution">
    <text evidence="5">The sequence shown here is derived from an EMBL/GenBank/DDBJ whole genome shotgun (WGS) entry which is preliminary data.</text>
</comment>